<dbReference type="AlphaFoldDB" id="A0A166CCM3"/>
<dbReference type="PANTHER" id="PTHR32410:SF216">
    <property type="entry name" value="PHORBOL-ESTER_DAG-TYPE DOMAIN-CONTAINING PROTEIN"/>
    <property type="match status" value="1"/>
</dbReference>
<name>A0A166CCM3_DAUCS</name>
<dbReference type="EMBL" id="CP093345">
    <property type="protein sequence ID" value="WOG94692.1"/>
    <property type="molecule type" value="Genomic_DNA"/>
</dbReference>
<keyword evidence="3" id="KW-1185">Reference proteome</keyword>
<dbReference type="Pfam" id="PF03107">
    <property type="entry name" value="C1_2"/>
    <property type="match status" value="4"/>
</dbReference>
<dbReference type="InterPro" id="IPR053192">
    <property type="entry name" value="Vacuole_Formation_Reg"/>
</dbReference>
<reference evidence="2" key="2">
    <citation type="submission" date="2022-03" db="EMBL/GenBank/DDBJ databases">
        <title>Draft title - Genomic analysis of global carrot germplasm unveils the trajectory of domestication and the origin of high carotenoid orange carrot.</title>
        <authorList>
            <person name="Iorizzo M."/>
            <person name="Ellison S."/>
            <person name="Senalik D."/>
            <person name="Macko-Podgorni A."/>
            <person name="Grzebelus D."/>
            <person name="Bostan H."/>
            <person name="Rolling W."/>
            <person name="Curaba J."/>
            <person name="Simon P."/>
        </authorList>
    </citation>
    <scope>NUCLEOTIDE SEQUENCE</scope>
    <source>
        <tissue evidence="2">Leaf</tissue>
    </source>
</reference>
<evidence type="ECO:0000313" key="2">
    <source>
        <dbReference type="EMBL" id="WOG94692.1"/>
    </source>
</evidence>
<dbReference type="PANTHER" id="PTHR32410">
    <property type="entry name" value="CYSTEINE/HISTIDINE-RICH C1 DOMAIN FAMILY PROTEIN"/>
    <property type="match status" value="1"/>
</dbReference>
<dbReference type="InterPro" id="IPR046349">
    <property type="entry name" value="C1-like_sf"/>
</dbReference>
<dbReference type="KEGG" id="dcr:108210814"/>
<accession>A0A166CCM3</accession>
<dbReference type="InterPro" id="IPR004146">
    <property type="entry name" value="DC1"/>
</dbReference>
<dbReference type="OrthoDB" id="938199at2759"/>
<dbReference type="Proteomes" id="UP000077755">
    <property type="component" value="Chromosome 3"/>
</dbReference>
<dbReference type="Gramene" id="KZN03590">
    <property type="protein sequence ID" value="KZN03590"/>
    <property type="gene ID" value="DCAR_012346"/>
</dbReference>
<reference evidence="2" key="1">
    <citation type="journal article" date="2016" name="Nat. Genet.">
        <title>A high-quality carrot genome assembly provides new insights into carotenoid accumulation and asterid genome evolution.</title>
        <authorList>
            <person name="Iorizzo M."/>
            <person name="Ellison S."/>
            <person name="Senalik D."/>
            <person name="Zeng P."/>
            <person name="Satapoomin P."/>
            <person name="Huang J."/>
            <person name="Bowman M."/>
            <person name="Iovene M."/>
            <person name="Sanseverino W."/>
            <person name="Cavagnaro P."/>
            <person name="Yildiz M."/>
            <person name="Macko-Podgorni A."/>
            <person name="Moranska E."/>
            <person name="Grzebelus E."/>
            <person name="Grzebelus D."/>
            <person name="Ashrafi H."/>
            <person name="Zheng Z."/>
            <person name="Cheng S."/>
            <person name="Spooner D."/>
            <person name="Van Deynze A."/>
            <person name="Simon P."/>
        </authorList>
    </citation>
    <scope>NUCLEOTIDE SEQUENCE</scope>
    <source>
        <tissue evidence="2">Leaf</tissue>
    </source>
</reference>
<dbReference type="OMA" id="GQLWCDI"/>
<dbReference type="SUPFAM" id="SSF57889">
    <property type="entry name" value="Cysteine-rich domain"/>
    <property type="match status" value="5"/>
</dbReference>
<protein>
    <submittedName>
        <fullName evidence="2">Uncharacterized protein</fullName>
    </submittedName>
</protein>
<sequence>MISVFELFSNSGHTFIECTVEGDDGMCHTCNKPAQGSDLYFCSSRDDLNVRFYLHKSSCAELPISVYLHEHSLSLQEDFIFGEDAACIMCKKQVVGSPTYTCVSRDDDVDCQNFYLHKTCAEFPQQISHHKHTIHPLSRLPRPAASFTCDICYREIKVSYACVDCNFDVCVFCGLEQRVLHHQGHKEHALTLMNKEAFFECDACHEKANDSSYVCTACEFWIHKTCAFFPLIIPSPTYHHHPLTLVYSVPDIHLVFTQYCGICRQFVYRRSWVYYCHKCTYFVHMKCSTSTISIVNENEEDDIDYDPDLALFPLQSQESIFDLIVTQCCESQVNFQGEGEISVAMSVPSNDPHIIEKHWSHQIHPLQLLQFTICENESDDSDDDDRRELICNGCIQPITVSRPSYYACIQCGFFLHSFCATMLPHKLPEGESHFHPGHSLLLKMKHKFYDIVRCGVCDFSTNGFYYHCQDCDIYVDIRCAFLPTRIKYKSHKHHTLVQRPASNSTCSVTRYRNDVGVEYGCETCSSFQIHIYCAILPHRMEHKYDAHPLTLRYPPFFYEGAFYCETCEERVSNQDLLYHCTESEHSYHFYCGFLVHNIKFGGTIKVLIADKPHTLALVMKMPTRKKSIHTCSQCFTFSYSYCFLLECDGCGLLSCLECPLSGKLQQMALI</sequence>
<proteinExistence type="predicted"/>
<evidence type="ECO:0000313" key="3">
    <source>
        <dbReference type="Proteomes" id="UP000077755"/>
    </source>
</evidence>
<organism evidence="2 3">
    <name type="scientific">Daucus carota subsp. sativus</name>
    <name type="common">Carrot</name>
    <dbReference type="NCBI Taxonomy" id="79200"/>
    <lineage>
        <taxon>Eukaryota</taxon>
        <taxon>Viridiplantae</taxon>
        <taxon>Streptophyta</taxon>
        <taxon>Embryophyta</taxon>
        <taxon>Tracheophyta</taxon>
        <taxon>Spermatophyta</taxon>
        <taxon>Magnoliopsida</taxon>
        <taxon>eudicotyledons</taxon>
        <taxon>Gunneridae</taxon>
        <taxon>Pentapetalae</taxon>
        <taxon>asterids</taxon>
        <taxon>campanulids</taxon>
        <taxon>Apiales</taxon>
        <taxon>Apiaceae</taxon>
        <taxon>Apioideae</taxon>
        <taxon>Scandiceae</taxon>
        <taxon>Daucinae</taxon>
        <taxon>Daucus</taxon>
        <taxon>Daucus sect. Daucus</taxon>
    </lineage>
</organism>
<keyword evidence="1" id="KW-0677">Repeat</keyword>
<evidence type="ECO:0000256" key="1">
    <source>
        <dbReference type="ARBA" id="ARBA00022737"/>
    </source>
</evidence>
<gene>
    <name evidence="2" type="ORF">DCAR_0313989</name>
</gene>